<evidence type="ECO:0000256" key="17">
    <source>
        <dbReference type="ARBA" id="ARBA00049902"/>
    </source>
</evidence>
<evidence type="ECO:0000313" key="23">
    <source>
        <dbReference type="Proteomes" id="UP000253383"/>
    </source>
</evidence>
<dbReference type="InterPro" id="IPR050396">
    <property type="entry name" value="Glycosyltr_51/Transpeptidase"/>
</dbReference>
<keyword evidence="10" id="KW-0378">Hydrolase</keyword>
<evidence type="ECO:0000256" key="4">
    <source>
        <dbReference type="ARBA" id="ARBA00007739"/>
    </source>
</evidence>
<keyword evidence="8" id="KW-0328">Glycosyltransferase</keyword>
<dbReference type="InterPro" id="IPR001460">
    <property type="entry name" value="PCN-bd_Tpept"/>
</dbReference>
<keyword evidence="5" id="KW-1003">Cell membrane</keyword>
<accession>A0A368JT43</accession>
<organism evidence="22 23">
    <name type="scientific">Larkinella punicea</name>
    <dbReference type="NCBI Taxonomy" id="2315727"/>
    <lineage>
        <taxon>Bacteria</taxon>
        <taxon>Pseudomonadati</taxon>
        <taxon>Bacteroidota</taxon>
        <taxon>Cytophagia</taxon>
        <taxon>Cytophagales</taxon>
        <taxon>Spirosomataceae</taxon>
        <taxon>Larkinella</taxon>
    </lineage>
</organism>
<dbReference type="GO" id="GO:0071555">
    <property type="term" value="P:cell wall organization"/>
    <property type="evidence" value="ECO:0007669"/>
    <property type="project" value="UniProtKB-KW"/>
</dbReference>
<evidence type="ECO:0000256" key="3">
    <source>
        <dbReference type="ARBA" id="ARBA00007090"/>
    </source>
</evidence>
<evidence type="ECO:0000256" key="9">
    <source>
        <dbReference type="ARBA" id="ARBA00022679"/>
    </source>
</evidence>
<evidence type="ECO:0000256" key="15">
    <source>
        <dbReference type="ARBA" id="ARBA00023316"/>
    </source>
</evidence>
<dbReference type="InterPro" id="IPR023346">
    <property type="entry name" value="Lysozyme-like_dom_sf"/>
</dbReference>
<feature type="compositionally biased region" description="Acidic residues" evidence="18">
    <location>
        <begin position="814"/>
        <end position="823"/>
    </location>
</feature>
<dbReference type="InterPro" id="IPR036950">
    <property type="entry name" value="PBP_transglycosylase"/>
</dbReference>
<gene>
    <name evidence="22" type="ORF">DUE52_04415</name>
</gene>
<dbReference type="AlphaFoldDB" id="A0A368JT43"/>
<dbReference type="PANTHER" id="PTHR32282:SF11">
    <property type="entry name" value="PENICILLIN-BINDING PROTEIN 1B"/>
    <property type="match status" value="1"/>
</dbReference>
<evidence type="ECO:0000259" key="20">
    <source>
        <dbReference type="Pfam" id="PF00905"/>
    </source>
</evidence>
<feature type="region of interest" description="Disordered" evidence="18">
    <location>
        <begin position="807"/>
        <end position="857"/>
    </location>
</feature>
<comment type="caution">
    <text evidence="22">The sequence shown here is derived from an EMBL/GenBank/DDBJ whole genome shotgun (WGS) entry which is preliminary data.</text>
</comment>
<evidence type="ECO:0000259" key="21">
    <source>
        <dbReference type="Pfam" id="PF00912"/>
    </source>
</evidence>
<comment type="similarity">
    <text evidence="3">In the C-terminal section; belongs to the transpeptidase family.</text>
</comment>
<feature type="domain" description="Penicillin-binding protein transpeptidase" evidence="20">
    <location>
        <begin position="493"/>
        <end position="742"/>
    </location>
</feature>
<evidence type="ECO:0000256" key="8">
    <source>
        <dbReference type="ARBA" id="ARBA00022676"/>
    </source>
</evidence>
<dbReference type="GO" id="GO:0008955">
    <property type="term" value="F:peptidoglycan glycosyltransferase activity"/>
    <property type="evidence" value="ECO:0007669"/>
    <property type="project" value="UniProtKB-EC"/>
</dbReference>
<evidence type="ECO:0000256" key="2">
    <source>
        <dbReference type="ARBA" id="ARBA00004752"/>
    </source>
</evidence>
<sequence>MSKFWGQLRTLWQGITGFFGLISNGFRRLVYRMMSGLLGKGRVDSAIGHYRGVRQRYRNWINARFDTRSLAFRIFYQTTKTLIFGFVLVLLYILSIESNFLYLSGEMPSVEDLKNPKVSQSSEIYSYDKVMIGRFFTENRTPIKYEDLSPSLIHALIATEDVRFYEHSGIDTRSLGRAVYGVLTGNNSGGGSTITQQLAKNLFKTRRRQSRGLLYNVPLVKTIILKTKEWLMAIKLERNFSKEQILTMYFNTVDFGSNAYGIKTAARTYFSKSPETLNVQESAVLVGLQKATTTYNPLIKRNFEKSRNRRNVVIRQMEKYKYLTKAQADSLCDLPLVTRYSPDNPYSGPANYFKNAVVEVVKKWGEENGYDLYTDGLRIYTTVDSRMQALAEEAVAEKMKLLQRTFDNHWSGRNPWTDEDGKEIPDFLDKVAQRTERYKALQLKFPNQPDSIQYYMKEKKDSMTVFSWNGPKKKYMSPMDSIAYYKRFLQAGLVAMDPHTGFIRTWVGGLDYNFFQFDHVKQGKRQPGSTFKPFVYATVIDDSTINLGPCDRRRDEPFRKEYINEKGEEDFWAPKNSAGSFSYSNMTLRRAMARSINSVTAQLTNDVATPQRVVEYAHRLGIKSRLAAVPSVGLGSSDVSLYEMVAAYCTFANNGVHTEPLLVTRIEDRNGKIIEEFVPEKKQAIREESAFLMLHMLKGGLEESGGTSQNLWSYDLFKNRNQVGGKTGTTSNNSDGWFMGVTRDLVVGAWVGGDDRSIHFRSTDMGEGAKTALPLVGRFLEKVYQDKALKLYQGPFDKPTVKITKDYLNCPGGNDEDEEDESDSTGVDIPADSLFIEPSAPEQVDPPDTTQRAQPFR</sequence>
<keyword evidence="12" id="KW-0573">Peptidoglycan synthesis</keyword>
<dbReference type="PANTHER" id="PTHR32282">
    <property type="entry name" value="BINDING PROTEIN TRANSPEPTIDASE, PUTATIVE-RELATED"/>
    <property type="match status" value="1"/>
</dbReference>
<evidence type="ECO:0000256" key="6">
    <source>
        <dbReference type="ARBA" id="ARBA00022645"/>
    </source>
</evidence>
<evidence type="ECO:0000256" key="7">
    <source>
        <dbReference type="ARBA" id="ARBA00022670"/>
    </source>
</evidence>
<evidence type="ECO:0000256" key="19">
    <source>
        <dbReference type="SAM" id="Phobius"/>
    </source>
</evidence>
<evidence type="ECO:0000256" key="16">
    <source>
        <dbReference type="ARBA" id="ARBA00034000"/>
    </source>
</evidence>
<dbReference type="SUPFAM" id="SSF56601">
    <property type="entry name" value="beta-lactamase/transpeptidase-like"/>
    <property type="match status" value="1"/>
</dbReference>
<dbReference type="GO" id="GO:0005886">
    <property type="term" value="C:plasma membrane"/>
    <property type="evidence" value="ECO:0007669"/>
    <property type="project" value="UniProtKB-SubCell"/>
</dbReference>
<dbReference type="InterPro" id="IPR012338">
    <property type="entry name" value="Beta-lactam/transpept-like"/>
</dbReference>
<dbReference type="GO" id="GO:0006508">
    <property type="term" value="P:proteolysis"/>
    <property type="evidence" value="ECO:0007669"/>
    <property type="project" value="UniProtKB-KW"/>
</dbReference>
<evidence type="ECO:0000256" key="18">
    <source>
        <dbReference type="SAM" id="MobiDB-lite"/>
    </source>
</evidence>
<keyword evidence="19" id="KW-1133">Transmembrane helix</keyword>
<dbReference type="RefSeq" id="WP_114404756.1">
    <property type="nucleotide sequence ID" value="NZ_QOWE01000003.1"/>
</dbReference>
<comment type="catalytic activity">
    <reaction evidence="17">
        <text>[GlcNAc-(1-&gt;4)-Mur2Ac(oyl-L-Ala-gamma-D-Glu-L-Lys-D-Ala-D-Ala)](n)-di-trans,octa-cis-undecaprenyl diphosphate + beta-D-GlcNAc-(1-&gt;4)-Mur2Ac(oyl-L-Ala-gamma-D-Glu-L-Lys-D-Ala-D-Ala)-di-trans,octa-cis-undecaprenyl diphosphate = [GlcNAc-(1-&gt;4)-Mur2Ac(oyl-L-Ala-gamma-D-Glu-L-Lys-D-Ala-D-Ala)](n+1)-di-trans,octa-cis-undecaprenyl diphosphate + di-trans,octa-cis-undecaprenyl diphosphate + H(+)</text>
        <dbReference type="Rhea" id="RHEA:23708"/>
        <dbReference type="Rhea" id="RHEA-COMP:9602"/>
        <dbReference type="Rhea" id="RHEA-COMP:9603"/>
        <dbReference type="ChEBI" id="CHEBI:15378"/>
        <dbReference type="ChEBI" id="CHEBI:58405"/>
        <dbReference type="ChEBI" id="CHEBI:60033"/>
        <dbReference type="ChEBI" id="CHEBI:78435"/>
        <dbReference type="EC" id="2.4.99.28"/>
    </reaction>
</comment>
<dbReference type="Gene3D" id="1.10.3810.10">
    <property type="entry name" value="Biosynthetic peptidoglycan transglycosylase-like"/>
    <property type="match status" value="1"/>
</dbReference>
<keyword evidence="11" id="KW-0133">Cell shape</keyword>
<proteinExistence type="inferred from homology"/>
<feature type="domain" description="Glycosyl transferase family 51" evidence="21">
    <location>
        <begin position="131"/>
        <end position="318"/>
    </location>
</feature>
<evidence type="ECO:0000256" key="13">
    <source>
        <dbReference type="ARBA" id="ARBA00023136"/>
    </source>
</evidence>
<evidence type="ECO:0000313" key="22">
    <source>
        <dbReference type="EMBL" id="RCR70840.1"/>
    </source>
</evidence>
<comment type="pathway">
    <text evidence="2">Cell wall biogenesis; peptidoglycan biosynthesis.</text>
</comment>
<dbReference type="GO" id="GO:0008360">
    <property type="term" value="P:regulation of cell shape"/>
    <property type="evidence" value="ECO:0007669"/>
    <property type="project" value="UniProtKB-KW"/>
</dbReference>
<dbReference type="Gene3D" id="3.40.710.10">
    <property type="entry name" value="DD-peptidase/beta-lactamase superfamily"/>
    <property type="match status" value="2"/>
</dbReference>
<feature type="transmembrane region" description="Helical" evidence="19">
    <location>
        <begin position="12"/>
        <end position="30"/>
    </location>
</feature>
<keyword evidence="13 19" id="KW-0472">Membrane</keyword>
<reference evidence="22 23" key="1">
    <citation type="submission" date="2018-07" db="EMBL/GenBank/DDBJ databases">
        <title>Genome analysis of Larkinella rosea.</title>
        <authorList>
            <person name="Zhou Z."/>
            <person name="Wang G."/>
        </authorList>
    </citation>
    <scope>NUCLEOTIDE SEQUENCE [LARGE SCALE GENOMIC DNA]</scope>
    <source>
        <strain evidence="23">zzj9</strain>
    </source>
</reference>
<evidence type="ECO:0000256" key="10">
    <source>
        <dbReference type="ARBA" id="ARBA00022801"/>
    </source>
</evidence>
<comment type="catalytic activity">
    <reaction evidence="16">
        <text>Preferential cleavage: (Ac)2-L-Lys-D-Ala-|-D-Ala. Also transpeptidation of peptidyl-alanyl moieties that are N-acyl substituents of D-alanine.</text>
        <dbReference type="EC" id="3.4.16.4"/>
    </reaction>
</comment>
<keyword evidence="19" id="KW-0812">Transmembrane</keyword>
<feature type="compositionally biased region" description="Polar residues" evidence="18">
    <location>
        <begin position="848"/>
        <end position="857"/>
    </location>
</feature>
<evidence type="ECO:0000256" key="1">
    <source>
        <dbReference type="ARBA" id="ARBA00004236"/>
    </source>
</evidence>
<comment type="subcellular location">
    <subcellularLocation>
        <location evidence="1">Cell membrane</location>
    </subcellularLocation>
</comment>
<evidence type="ECO:0000256" key="5">
    <source>
        <dbReference type="ARBA" id="ARBA00022475"/>
    </source>
</evidence>
<dbReference type="OrthoDB" id="9766909at2"/>
<keyword evidence="14" id="KW-0511">Multifunctional enzyme</keyword>
<dbReference type="Pfam" id="PF00905">
    <property type="entry name" value="Transpeptidase"/>
    <property type="match status" value="1"/>
</dbReference>
<evidence type="ECO:0000256" key="12">
    <source>
        <dbReference type="ARBA" id="ARBA00022984"/>
    </source>
</evidence>
<dbReference type="GO" id="GO:0009002">
    <property type="term" value="F:serine-type D-Ala-D-Ala carboxypeptidase activity"/>
    <property type="evidence" value="ECO:0007669"/>
    <property type="project" value="UniProtKB-EC"/>
</dbReference>
<dbReference type="SUPFAM" id="SSF53955">
    <property type="entry name" value="Lysozyme-like"/>
    <property type="match status" value="1"/>
</dbReference>
<dbReference type="InterPro" id="IPR001264">
    <property type="entry name" value="Glyco_trans_51"/>
</dbReference>
<dbReference type="Proteomes" id="UP000253383">
    <property type="component" value="Unassembled WGS sequence"/>
</dbReference>
<dbReference type="Pfam" id="PF00912">
    <property type="entry name" value="Transgly"/>
    <property type="match status" value="1"/>
</dbReference>
<evidence type="ECO:0000256" key="14">
    <source>
        <dbReference type="ARBA" id="ARBA00023268"/>
    </source>
</evidence>
<protein>
    <submittedName>
        <fullName evidence="22">Penicillin-binding protein</fullName>
    </submittedName>
</protein>
<keyword evidence="15" id="KW-0961">Cell wall biogenesis/degradation</keyword>
<keyword evidence="6" id="KW-0121">Carboxypeptidase</keyword>
<keyword evidence="9" id="KW-0808">Transferase</keyword>
<name>A0A368JT43_9BACT</name>
<dbReference type="GO" id="GO:0030288">
    <property type="term" value="C:outer membrane-bounded periplasmic space"/>
    <property type="evidence" value="ECO:0007669"/>
    <property type="project" value="TreeGrafter"/>
</dbReference>
<dbReference type="GO" id="GO:0009252">
    <property type="term" value="P:peptidoglycan biosynthetic process"/>
    <property type="evidence" value="ECO:0007669"/>
    <property type="project" value="UniProtKB-KW"/>
</dbReference>
<keyword evidence="7" id="KW-0645">Protease</keyword>
<dbReference type="EMBL" id="QOWE01000003">
    <property type="protein sequence ID" value="RCR70840.1"/>
    <property type="molecule type" value="Genomic_DNA"/>
</dbReference>
<feature type="transmembrane region" description="Helical" evidence="19">
    <location>
        <begin position="74"/>
        <end position="94"/>
    </location>
</feature>
<dbReference type="GO" id="GO:0008658">
    <property type="term" value="F:penicillin binding"/>
    <property type="evidence" value="ECO:0007669"/>
    <property type="project" value="InterPro"/>
</dbReference>
<keyword evidence="23" id="KW-1185">Reference proteome</keyword>
<evidence type="ECO:0000256" key="11">
    <source>
        <dbReference type="ARBA" id="ARBA00022960"/>
    </source>
</evidence>
<comment type="similarity">
    <text evidence="4">In the N-terminal section; belongs to the glycosyltransferase 51 family.</text>
</comment>